<protein>
    <recommendedName>
        <fullName evidence="1">Retrovirus-related Pol polyprotein from transposon TNT 1-94-like beta-barrel domain-containing protein</fullName>
    </recommendedName>
</protein>
<feature type="domain" description="Retrovirus-related Pol polyprotein from transposon TNT 1-94-like beta-barrel" evidence="1">
    <location>
        <begin position="1"/>
        <end position="43"/>
    </location>
</feature>
<dbReference type="EMBL" id="GBRH01226937">
    <property type="protein sequence ID" value="JAD70958.1"/>
    <property type="molecule type" value="Transcribed_RNA"/>
</dbReference>
<sequence>MTGNRAAFSELDQSIMGTVKFGDGSVVDIVCRGTILFAARHGRTECSPTRTSYPASEATS</sequence>
<reference evidence="2" key="1">
    <citation type="submission" date="2014-09" db="EMBL/GenBank/DDBJ databases">
        <authorList>
            <person name="Magalhaes I.L.F."/>
            <person name="Oliveira U."/>
            <person name="Santos F.R."/>
            <person name="Vidigal T.H.D.A."/>
            <person name="Brescovit A.D."/>
            <person name="Santos A.J."/>
        </authorList>
    </citation>
    <scope>NUCLEOTIDE SEQUENCE</scope>
    <source>
        <tissue evidence="2">Shoot tissue taken approximately 20 cm above the soil surface</tissue>
    </source>
</reference>
<proteinExistence type="predicted"/>
<evidence type="ECO:0000259" key="1">
    <source>
        <dbReference type="Pfam" id="PF22936"/>
    </source>
</evidence>
<accession>A0A0A9C922</accession>
<reference evidence="2" key="2">
    <citation type="journal article" date="2015" name="Data Brief">
        <title>Shoot transcriptome of the giant reed, Arundo donax.</title>
        <authorList>
            <person name="Barrero R.A."/>
            <person name="Guerrero F.D."/>
            <person name="Moolhuijzen P."/>
            <person name="Goolsby J.A."/>
            <person name="Tidwell J."/>
            <person name="Bellgard S.E."/>
            <person name="Bellgard M.I."/>
        </authorList>
    </citation>
    <scope>NUCLEOTIDE SEQUENCE</scope>
    <source>
        <tissue evidence="2">Shoot tissue taken approximately 20 cm above the soil surface</tissue>
    </source>
</reference>
<name>A0A0A9C922_ARUDO</name>
<organism evidence="2">
    <name type="scientific">Arundo donax</name>
    <name type="common">Giant reed</name>
    <name type="synonym">Donax arundinaceus</name>
    <dbReference type="NCBI Taxonomy" id="35708"/>
    <lineage>
        <taxon>Eukaryota</taxon>
        <taxon>Viridiplantae</taxon>
        <taxon>Streptophyta</taxon>
        <taxon>Embryophyta</taxon>
        <taxon>Tracheophyta</taxon>
        <taxon>Spermatophyta</taxon>
        <taxon>Magnoliopsida</taxon>
        <taxon>Liliopsida</taxon>
        <taxon>Poales</taxon>
        <taxon>Poaceae</taxon>
        <taxon>PACMAD clade</taxon>
        <taxon>Arundinoideae</taxon>
        <taxon>Arundineae</taxon>
        <taxon>Arundo</taxon>
    </lineage>
</organism>
<evidence type="ECO:0000313" key="2">
    <source>
        <dbReference type="EMBL" id="JAD70958.1"/>
    </source>
</evidence>
<dbReference type="AlphaFoldDB" id="A0A0A9C922"/>
<dbReference type="InterPro" id="IPR054722">
    <property type="entry name" value="PolX-like_BBD"/>
</dbReference>
<dbReference type="Pfam" id="PF22936">
    <property type="entry name" value="Pol_BBD"/>
    <property type="match status" value="1"/>
</dbReference>